<accession>A0A328AKP4</accession>
<dbReference type="AlphaFoldDB" id="A0A328AKP4"/>
<protein>
    <submittedName>
        <fullName evidence="1">Uncharacterized protein</fullName>
    </submittedName>
</protein>
<gene>
    <name evidence="1" type="ORF">DJ017_13580</name>
</gene>
<organism evidence="1 2">
    <name type="scientific">Phenylobacterium soli</name>
    <dbReference type="NCBI Taxonomy" id="2170551"/>
    <lineage>
        <taxon>Bacteria</taxon>
        <taxon>Pseudomonadati</taxon>
        <taxon>Pseudomonadota</taxon>
        <taxon>Alphaproteobacteria</taxon>
        <taxon>Caulobacterales</taxon>
        <taxon>Caulobacteraceae</taxon>
        <taxon>Phenylobacterium</taxon>
    </lineage>
</organism>
<reference evidence="2" key="1">
    <citation type="submission" date="2018-05" db="EMBL/GenBank/DDBJ databases">
        <authorList>
            <person name="Li X."/>
        </authorList>
    </citation>
    <scope>NUCLEOTIDE SEQUENCE [LARGE SCALE GENOMIC DNA]</scope>
    <source>
        <strain evidence="2">LX32</strain>
    </source>
</reference>
<dbReference type="EMBL" id="QFYQ01000001">
    <property type="protein sequence ID" value="RAK55472.1"/>
    <property type="molecule type" value="Genomic_DNA"/>
</dbReference>
<name>A0A328AKP4_9CAUL</name>
<comment type="caution">
    <text evidence="1">The sequence shown here is derived from an EMBL/GenBank/DDBJ whole genome shotgun (WGS) entry which is preliminary data.</text>
</comment>
<keyword evidence="2" id="KW-1185">Reference proteome</keyword>
<evidence type="ECO:0000313" key="1">
    <source>
        <dbReference type="EMBL" id="RAK55472.1"/>
    </source>
</evidence>
<sequence length="141" mass="16355">MRHQPLEQILAHATVLEAPRRLSRRERLLRWAELLRREDWKLLQPLRFVEFYAPSERGRLRGEQTPLAIAFADPVLREDGLSGDRLGDIEAYFGLSDREAHFLLCDCHWHGQMTGRAAAKRVRAVASTNPISRLWFELRAG</sequence>
<evidence type="ECO:0000313" key="2">
    <source>
        <dbReference type="Proteomes" id="UP000249254"/>
    </source>
</evidence>
<dbReference type="RefSeq" id="WP_111529220.1">
    <property type="nucleotide sequence ID" value="NZ_JBHRSG010000003.1"/>
</dbReference>
<dbReference type="OrthoDB" id="8281686at2"/>
<dbReference type="Proteomes" id="UP000249254">
    <property type="component" value="Unassembled WGS sequence"/>
</dbReference>
<proteinExistence type="predicted"/>